<dbReference type="Proteomes" id="UP000516072">
    <property type="component" value="Chromosome"/>
</dbReference>
<dbReference type="KEGG" id="ntg:NSCAC_1036"/>
<protein>
    <submittedName>
        <fullName evidence="2">Uncharacterized protein</fullName>
    </submittedName>
</protein>
<evidence type="ECO:0000313" key="3">
    <source>
        <dbReference type="Proteomes" id="UP000516072"/>
    </source>
</evidence>
<reference evidence="2 3" key="1">
    <citation type="submission" date="2020-03" db="EMBL/GenBank/DDBJ databases">
        <authorList>
            <person name="Picone N."/>
        </authorList>
    </citation>
    <scope>NUCLEOTIDE SEQUENCE [LARGE SCALE GENOMIC DNA]</scope>
    <source>
        <strain evidence="2">NSCAC1</strain>
    </source>
</reference>
<dbReference type="EMBL" id="LR778175">
    <property type="protein sequence ID" value="CAB1276174.1"/>
    <property type="molecule type" value="Genomic_DNA"/>
</dbReference>
<organism evidence="2 3">
    <name type="scientific">Candidatus Nitrosacidococcus tergens</name>
    <dbReference type="NCBI Taxonomy" id="553981"/>
    <lineage>
        <taxon>Bacteria</taxon>
        <taxon>Pseudomonadati</taxon>
        <taxon>Pseudomonadota</taxon>
        <taxon>Gammaproteobacteria</taxon>
        <taxon>Chromatiales</taxon>
        <taxon>Chromatiaceae</taxon>
        <taxon>Candidatus Nitrosacidococcus</taxon>
    </lineage>
</organism>
<gene>
    <name evidence="2" type="ORF">NSCAC_1036</name>
</gene>
<accession>A0A7G1QA78</accession>
<keyword evidence="3" id="KW-1185">Reference proteome</keyword>
<proteinExistence type="predicted"/>
<evidence type="ECO:0000256" key="1">
    <source>
        <dbReference type="SAM" id="MobiDB-lite"/>
    </source>
</evidence>
<sequence length="59" mass="6835">MGIYIEKSSDPELYKDVYEEAQRLIRISDEIIVSVEKAEKTSTREKQSSKNETKIADLK</sequence>
<name>A0A7G1QA78_9GAMM</name>
<dbReference type="AlphaFoldDB" id="A0A7G1QA78"/>
<feature type="region of interest" description="Disordered" evidence="1">
    <location>
        <begin position="38"/>
        <end position="59"/>
    </location>
</feature>
<dbReference type="RefSeq" id="WP_197743774.1">
    <property type="nucleotide sequence ID" value="NZ_LR778175.1"/>
</dbReference>
<evidence type="ECO:0000313" key="2">
    <source>
        <dbReference type="EMBL" id="CAB1276174.1"/>
    </source>
</evidence>